<feature type="chain" id="PRO_5034471192" description="Mid2 domain-containing protein" evidence="7">
    <location>
        <begin position="17"/>
        <end position="357"/>
    </location>
</feature>
<feature type="transmembrane region" description="Helical" evidence="6">
    <location>
        <begin position="222"/>
        <end position="246"/>
    </location>
</feature>
<evidence type="ECO:0008006" key="10">
    <source>
        <dbReference type="Google" id="ProtNLM"/>
    </source>
</evidence>
<dbReference type="EMBL" id="JAFJYH010000271">
    <property type="protein sequence ID" value="KAG4414304.1"/>
    <property type="molecule type" value="Genomic_DNA"/>
</dbReference>
<keyword evidence="2 6" id="KW-0812">Transmembrane</keyword>
<protein>
    <recommendedName>
        <fullName evidence="10">Mid2 domain-containing protein</fullName>
    </recommendedName>
</protein>
<keyword evidence="3 6" id="KW-1133">Transmembrane helix</keyword>
<organism evidence="8 9">
    <name type="scientific">Cadophora malorum</name>
    <dbReference type="NCBI Taxonomy" id="108018"/>
    <lineage>
        <taxon>Eukaryota</taxon>
        <taxon>Fungi</taxon>
        <taxon>Dikarya</taxon>
        <taxon>Ascomycota</taxon>
        <taxon>Pezizomycotina</taxon>
        <taxon>Leotiomycetes</taxon>
        <taxon>Helotiales</taxon>
        <taxon>Ploettnerulaceae</taxon>
        <taxon>Cadophora</taxon>
    </lineage>
</organism>
<feature type="compositionally biased region" description="Polar residues" evidence="5">
    <location>
        <begin position="304"/>
        <end position="322"/>
    </location>
</feature>
<comment type="subcellular location">
    <subcellularLocation>
        <location evidence="1">Membrane</location>
        <topology evidence="1">Single-pass membrane protein</topology>
    </subcellularLocation>
</comment>
<feature type="signal peptide" evidence="7">
    <location>
        <begin position="1"/>
        <end position="16"/>
    </location>
</feature>
<keyword evidence="4 6" id="KW-0472">Membrane</keyword>
<dbReference type="PANTHER" id="PTHR15549">
    <property type="entry name" value="PAIRED IMMUNOGLOBULIN-LIKE TYPE 2 RECEPTOR"/>
    <property type="match status" value="1"/>
</dbReference>
<dbReference type="InterPro" id="IPR051694">
    <property type="entry name" value="Immunoregulatory_rcpt-like"/>
</dbReference>
<comment type="caution">
    <text evidence="8">The sequence shown here is derived from an EMBL/GenBank/DDBJ whole genome shotgun (WGS) entry which is preliminary data.</text>
</comment>
<dbReference type="GO" id="GO:0071944">
    <property type="term" value="C:cell periphery"/>
    <property type="evidence" value="ECO:0007669"/>
    <property type="project" value="UniProtKB-ARBA"/>
</dbReference>
<proteinExistence type="predicted"/>
<feature type="compositionally biased region" description="Low complexity" evidence="5">
    <location>
        <begin position="199"/>
        <end position="217"/>
    </location>
</feature>
<feature type="compositionally biased region" description="Low complexity" evidence="5">
    <location>
        <begin position="148"/>
        <end position="185"/>
    </location>
</feature>
<gene>
    <name evidence="8" type="ORF">IFR04_012550</name>
</gene>
<feature type="region of interest" description="Disordered" evidence="5">
    <location>
        <begin position="144"/>
        <end position="218"/>
    </location>
</feature>
<evidence type="ECO:0000313" key="8">
    <source>
        <dbReference type="EMBL" id="KAG4414304.1"/>
    </source>
</evidence>
<dbReference type="Proteomes" id="UP000664132">
    <property type="component" value="Unassembled WGS sequence"/>
</dbReference>
<dbReference type="GO" id="GO:0016020">
    <property type="term" value="C:membrane"/>
    <property type="evidence" value="ECO:0007669"/>
    <property type="project" value="UniProtKB-SubCell"/>
</dbReference>
<feature type="compositionally biased region" description="Gly residues" evidence="5">
    <location>
        <begin position="258"/>
        <end position="275"/>
    </location>
</feature>
<feature type="region of interest" description="Disordered" evidence="5">
    <location>
        <begin position="251"/>
        <end position="357"/>
    </location>
</feature>
<feature type="compositionally biased region" description="Polar residues" evidence="5">
    <location>
        <begin position="276"/>
        <end position="293"/>
    </location>
</feature>
<accession>A0A8H7T327</accession>
<sequence length="357" mass="36340">MTFLILSSLLVLPATAVVNGALQDRANYEGSWAVAIPGASCPAEAPVLCDTDSITTTGCCPSGDTCFGLGGTYCCPTKSDCSTTVTNFPSCFNETWTLYAAKTTADYFCCPPGQYGVLPLSDYGGICQYDDVAVDSSRSATLVEQLGTRSASPTTRTATITSTRNDGVETTITEVVTGKTTATGEASPAGTGGSAQVPSGNDNDSGSSSGSTSSSSNKGLSAGAIAGIVIGSLGVLALFLVAFMLYRRNSKRSNAQPGGAGGTTGGTVEGYGGGMQQQAVSAPSYSAVPQRQDNYPIPVENKSPAMQTASPAPTGFAQTQPYGNELPHSPAISPHGPYEAHVPPTWEGRAEMGSSRG</sequence>
<reference evidence="8" key="1">
    <citation type="submission" date="2021-02" db="EMBL/GenBank/DDBJ databases">
        <title>Genome sequence Cadophora malorum strain M34.</title>
        <authorList>
            <person name="Stefanovic E."/>
            <person name="Vu D."/>
            <person name="Scully C."/>
            <person name="Dijksterhuis J."/>
            <person name="Roader J."/>
            <person name="Houbraken J."/>
        </authorList>
    </citation>
    <scope>NUCLEOTIDE SEQUENCE</scope>
    <source>
        <strain evidence="8">M34</strain>
    </source>
</reference>
<dbReference type="AlphaFoldDB" id="A0A8H7T327"/>
<evidence type="ECO:0000256" key="1">
    <source>
        <dbReference type="ARBA" id="ARBA00004167"/>
    </source>
</evidence>
<keyword evidence="9" id="KW-1185">Reference proteome</keyword>
<evidence type="ECO:0000256" key="5">
    <source>
        <dbReference type="SAM" id="MobiDB-lite"/>
    </source>
</evidence>
<evidence type="ECO:0000256" key="4">
    <source>
        <dbReference type="ARBA" id="ARBA00023136"/>
    </source>
</evidence>
<name>A0A8H7T327_9HELO</name>
<evidence type="ECO:0000313" key="9">
    <source>
        <dbReference type="Proteomes" id="UP000664132"/>
    </source>
</evidence>
<evidence type="ECO:0000256" key="2">
    <source>
        <dbReference type="ARBA" id="ARBA00022692"/>
    </source>
</evidence>
<evidence type="ECO:0000256" key="7">
    <source>
        <dbReference type="SAM" id="SignalP"/>
    </source>
</evidence>
<keyword evidence="7" id="KW-0732">Signal</keyword>
<evidence type="ECO:0000256" key="6">
    <source>
        <dbReference type="SAM" id="Phobius"/>
    </source>
</evidence>
<evidence type="ECO:0000256" key="3">
    <source>
        <dbReference type="ARBA" id="ARBA00022989"/>
    </source>
</evidence>
<dbReference type="OrthoDB" id="4779287at2759"/>